<evidence type="ECO:0000256" key="3">
    <source>
        <dbReference type="ARBA" id="ARBA00022692"/>
    </source>
</evidence>
<dbReference type="PANTHER" id="PTHR21230">
    <property type="entry name" value="VESICLE TRANSPORT V-SNARE PROTEIN VTI1-RELATED"/>
    <property type="match status" value="1"/>
</dbReference>
<keyword evidence="3 10" id="KW-0812">Transmembrane</keyword>
<evidence type="ECO:0000256" key="7">
    <source>
        <dbReference type="ARBA" id="ARBA00023136"/>
    </source>
</evidence>
<dbReference type="InterPro" id="IPR010989">
    <property type="entry name" value="SNARE"/>
</dbReference>
<feature type="coiled-coil region" evidence="9">
    <location>
        <begin position="67"/>
        <end position="94"/>
    </location>
</feature>
<dbReference type="SUPFAM" id="SSF58038">
    <property type="entry name" value="SNARE fusion complex"/>
    <property type="match status" value="1"/>
</dbReference>
<evidence type="ECO:0000256" key="1">
    <source>
        <dbReference type="ARBA" id="ARBA00006108"/>
    </source>
</evidence>
<keyword evidence="2" id="KW-0813">Transport</keyword>
<dbReference type="SUPFAM" id="SSF47661">
    <property type="entry name" value="t-snare proteins"/>
    <property type="match status" value="1"/>
</dbReference>
<feature type="transmembrane region" description="Helical" evidence="10">
    <location>
        <begin position="199"/>
        <end position="218"/>
    </location>
</feature>
<keyword evidence="5 10" id="KW-1133">Transmembrane helix</keyword>
<evidence type="ECO:0000256" key="5">
    <source>
        <dbReference type="ARBA" id="ARBA00022989"/>
    </source>
</evidence>
<evidence type="ECO:0000313" key="12">
    <source>
        <dbReference type="EMBL" id="KAK8526257.1"/>
    </source>
</evidence>
<dbReference type="Proteomes" id="UP001472677">
    <property type="component" value="Unassembled WGS sequence"/>
</dbReference>
<dbReference type="PIRSF" id="PIRSF028865">
    <property type="entry name" value="Membrin-2"/>
    <property type="match status" value="1"/>
</dbReference>
<dbReference type="CDD" id="cd15862">
    <property type="entry name" value="SNARE_Vti1"/>
    <property type="match status" value="1"/>
</dbReference>
<evidence type="ECO:0000256" key="2">
    <source>
        <dbReference type="ARBA" id="ARBA00022448"/>
    </source>
</evidence>
<evidence type="ECO:0000259" key="11">
    <source>
        <dbReference type="Pfam" id="PF05008"/>
    </source>
</evidence>
<dbReference type="EMBL" id="JBBPBM010000039">
    <property type="protein sequence ID" value="KAK8526257.1"/>
    <property type="molecule type" value="Genomic_DNA"/>
</dbReference>
<dbReference type="InterPro" id="IPR038407">
    <property type="entry name" value="v-SNARE_N_sf"/>
</dbReference>
<evidence type="ECO:0000256" key="4">
    <source>
        <dbReference type="ARBA" id="ARBA00022927"/>
    </source>
</evidence>
<comment type="caution">
    <text evidence="12">The sequence shown here is derived from an EMBL/GenBank/DDBJ whole genome shotgun (WGS) entry which is preliminary data.</text>
</comment>
<dbReference type="Pfam" id="PF12352">
    <property type="entry name" value="V-SNARE_C"/>
    <property type="match status" value="1"/>
</dbReference>
<gene>
    <name evidence="12" type="ORF">V6N12_020735</name>
</gene>
<keyword evidence="4" id="KW-0653">Protein transport</keyword>
<dbReference type="Gene3D" id="1.20.58.400">
    <property type="entry name" value="t-snare proteins"/>
    <property type="match status" value="1"/>
</dbReference>
<keyword evidence="6 9" id="KW-0175">Coiled coil</keyword>
<dbReference type="Gene3D" id="1.20.5.110">
    <property type="match status" value="1"/>
</dbReference>
<feature type="domain" description="Vesicle transport v-SNARE N-terminal" evidence="11">
    <location>
        <begin position="1"/>
        <end position="91"/>
    </location>
</feature>
<sequence>MSEVFDGYERHYCELSANLTRSCASAGVLIGEQKKQKLSEIQAGLDDADTLIRKMDLEARSLQPSIKATLLTKLREYKNDLGNLKTDVKRLTSTDPYQDARDELLESGPADIAMVSVADQKGRLLMSTERLNQSTDRIKEGRRTMLETEELGVSILQDLQQQRQSLLHAHSTLHDVDDNIGRSKKILTTMSRRMNRNKMILWSVTGVLVLAILIILYFKLTH</sequence>
<reference evidence="12 13" key="1">
    <citation type="journal article" date="2024" name="G3 (Bethesda)">
        <title>Genome assembly of Hibiscus sabdariffa L. provides insights into metabolisms of medicinal natural products.</title>
        <authorList>
            <person name="Kim T."/>
        </authorList>
    </citation>
    <scope>NUCLEOTIDE SEQUENCE [LARGE SCALE GENOMIC DNA]</scope>
    <source>
        <strain evidence="12">TK-2024</strain>
        <tissue evidence="12">Old leaves</tissue>
    </source>
</reference>
<dbReference type="InterPro" id="IPR007705">
    <property type="entry name" value="Vesicle_trsprt_v-SNARE_N"/>
</dbReference>
<organism evidence="12 13">
    <name type="scientific">Hibiscus sabdariffa</name>
    <name type="common">roselle</name>
    <dbReference type="NCBI Taxonomy" id="183260"/>
    <lineage>
        <taxon>Eukaryota</taxon>
        <taxon>Viridiplantae</taxon>
        <taxon>Streptophyta</taxon>
        <taxon>Embryophyta</taxon>
        <taxon>Tracheophyta</taxon>
        <taxon>Spermatophyta</taxon>
        <taxon>Magnoliopsida</taxon>
        <taxon>eudicotyledons</taxon>
        <taxon>Gunneridae</taxon>
        <taxon>Pentapetalae</taxon>
        <taxon>rosids</taxon>
        <taxon>malvids</taxon>
        <taxon>Malvales</taxon>
        <taxon>Malvaceae</taxon>
        <taxon>Malvoideae</taxon>
        <taxon>Hibiscus</taxon>
    </lineage>
</organism>
<accession>A0ABR2CZ12</accession>
<dbReference type="Pfam" id="PF05008">
    <property type="entry name" value="V-SNARE"/>
    <property type="match status" value="1"/>
</dbReference>
<evidence type="ECO:0000313" key="13">
    <source>
        <dbReference type="Proteomes" id="UP001472677"/>
    </source>
</evidence>
<evidence type="ECO:0000256" key="8">
    <source>
        <dbReference type="ARBA" id="ARBA00046280"/>
    </source>
</evidence>
<protein>
    <recommendedName>
        <fullName evidence="11">Vesicle transport v-SNARE N-terminal domain-containing protein</fullName>
    </recommendedName>
</protein>
<dbReference type="PANTHER" id="PTHR21230:SF26">
    <property type="entry name" value="VESICLE TRANSPORT THROUGH INTERACTION WITH T-SNARES HOMOLOG 1A"/>
    <property type="match status" value="1"/>
</dbReference>
<evidence type="ECO:0000256" key="6">
    <source>
        <dbReference type="ARBA" id="ARBA00023054"/>
    </source>
</evidence>
<comment type="similarity">
    <text evidence="1">Belongs to the VTI1 family.</text>
</comment>
<evidence type="ECO:0000256" key="10">
    <source>
        <dbReference type="SAM" id="Phobius"/>
    </source>
</evidence>
<comment type="subcellular location">
    <subcellularLocation>
        <location evidence="8">Endomembrane system</location>
        <topology evidence="8">Single-pass type IV membrane protein</topology>
    </subcellularLocation>
</comment>
<keyword evidence="13" id="KW-1185">Reference proteome</keyword>
<evidence type="ECO:0000256" key="9">
    <source>
        <dbReference type="SAM" id="Coils"/>
    </source>
</evidence>
<name>A0ABR2CZ12_9ROSI</name>
<keyword evidence="7 10" id="KW-0472">Membrane</keyword>
<dbReference type="InterPro" id="IPR027027">
    <property type="entry name" value="GOSR2/Membrin/Bos1"/>
</dbReference>
<proteinExistence type="inferred from homology"/>